<dbReference type="Proteomes" id="UP000238153">
    <property type="component" value="Unassembled WGS sequence"/>
</dbReference>
<comment type="subcellular location">
    <subcellularLocation>
        <location evidence="1">Cell envelope</location>
    </subcellularLocation>
</comment>
<reference evidence="7 10" key="2">
    <citation type="submission" date="2023-08" db="EMBL/GenBank/DDBJ databases">
        <title>Genomic surveillance of Staphylococcus haemolyticus neonatal outbreak in southern France.</title>
        <authorList>
            <person name="Magnan C."/>
            <person name="Morsli M."/>
            <person name="Thiery B."/>
            <person name="Salipante F."/>
            <person name="Attar J."/>
            <person name="Massimo D.M."/>
            <person name="Ory J."/>
            <person name="Pantel A."/>
            <person name="Lavigne J.-P."/>
        </authorList>
    </citation>
    <scope>NUCLEOTIDE SEQUENCE [LARGE SCALE GENOMIC DNA]</scope>
    <source>
        <strain evidence="7 10">NSH026</strain>
    </source>
</reference>
<dbReference type="Pfam" id="PF04234">
    <property type="entry name" value="CopC"/>
    <property type="match status" value="1"/>
</dbReference>
<dbReference type="GO" id="GO:0006825">
    <property type="term" value="P:copper ion transport"/>
    <property type="evidence" value="ECO:0007669"/>
    <property type="project" value="InterPro"/>
</dbReference>
<evidence type="ECO:0000256" key="2">
    <source>
        <dbReference type="ARBA" id="ARBA00022723"/>
    </source>
</evidence>
<feature type="transmembrane region" description="Helical" evidence="5">
    <location>
        <begin position="285"/>
        <end position="307"/>
    </location>
</feature>
<dbReference type="PANTHER" id="PTHR34820">
    <property type="entry name" value="INNER MEMBRANE PROTEIN YEBZ"/>
    <property type="match status" value="1"/>
</dbReference>
<evidence type="ECO:0000256" key="3">
    <source>
        <dbReference type="ARBA" id="ARBA00022729"/>
    </source>
</evidence>
<keyword evidence="10" id="KW-1185">Reference proteome</keyword>
<feature type="transmembrane region" description="Helical" evidence="5">
    <location>
        <begin position="189"/>
        <end position="208"/>
    </location>
</feature>
<feature type="transmembrane region" description="Helical" evidence="5">
    <location>
        <begin position="253"/>
        <end position="273"/>
    </location>
</feature>
<gene>
    <name evidence="8" type="ORF">CV019_13370</name>
    <name evidence="7" type="ORF">RO950_07630</name>
</gene>
<dbReference type="GO" id="GO:0042597">
    <property type="term" value="C:periplasmic space"/>
    <property type="evidence" value="ECO:0007669"/>
    <property type="project" value="InterPro"/>
</dbReference>
<dbReference type="GO" id="GO:0046688">
    <property type="term" value="P:response to copper ion"/>
    <property type="evidence" value="ECO:0007669"/>
    <property type="project" value="InterPro"/>
</dbReference>
<feature type="transmembrane region" description="Helical" evidence="5">
    <location>
        <begin position="319"/>
        <end position="340"/>
    </location>
</feature>
<dbReference type="GO" id="GO:0030313">
    <property type="term" value="C:cell envelope"/>
    <property type="evidence" value="ECO:0007669"/>
    <property type="project" value="UniProtKB-SubCell"/>
</dbReference>
<dbReference type="InterPro" id="IPR014755">
    <property type="entry name" value="Cu-Rt/internalin_Ig-like"/>
</dbReference>
<evidence type="ECO:0000313" key="9">
    <source>
        <dbReference type="Proteomes" id="UP000238153"/>
    </source>
</evidence>
<feature type="transmembrane region" description="Helical" evidence="5">
    <location>
        <begin position="228"/>
        <end position="246"/>
    </location>
</feature>
<dbReference type="InterPro" id="IPR007348">
    <property type="entry name" value="CopC_dom"/>
</dbReference>
<dbReference type="InterPro" id="IPR014756">
    <property type="entry name" value="Ig_E-set"/>
</dbReference>
<feature type="transmembrane region" description="Helical" evidence="5">
    <location>
        <begin position="352"/>
        <end position="372"/>
    </location>
</feature>
<dbReference type="GO" id="GO:0005507">
    <property type="term" value="F:copper ion binding"/>
    <property type="evidence" value="ECO:0007669"/>
    <property type="project" value="InterPro"/>
</dbReference>
<organism evidence="8 9">
    <name type="scientific">Staphylococcus haemolyticus</name>
    <dbReference type="NCBI Taxonomy" id="1283"/>
    <lineage>
        <taxon>Bacteria</taxon>
        <taxon>Bacillati</taxon>
        <taxon>Bacillota</taxon>
        <taxon>Bacilli</taxon>
        <taxon>Bacillales</taxon>
        <taxon>Staphylococcaceae</taxon>
        <taxon>Staphylococcus</taxon>
    </lineage>
</organism>
<evidence type="ECO:0000256" key="1">
    <source>
        <dbReference type="ARBA" id="ARBA00004196"/>
    </source>
</evidence>
<dbReference type="STRING" id="1283.ShL2_00577"/>
<keyword evidence="3" id="KW-0732">Signal</keyword>
<evidence type="ECO:0000313" key="10">
    <source>
        <dbReference type="Proteomes" id="UP001269271"/>
    </source>
</evidence>
<keyword evidence="5" id="KW-0812">Transmembrane</keyword>
<dbReference type="Gene3D" id="2.60.40.1220">
    <property type="match status" value="1"/>
</dbReference>
<evidence type="ECO:0000313" key="8">
    <source>
        <dbReference type="EMBL" id="PPJ69714.1"/>
    </source>
</evidence>
<keyword evidence="5" id="KW-0472">Membrane</keyword>
<keyword evidence="2" id="KW-0479">Metal-binding</keyword>
<sequence>MVNLQRSSKVALALIMMFLLLLIPILHNIASAHATLEKTTPPQNGVISKAPDTLELTFNEPVNAEYSGITIYNDKGDKVGDINPTTTGHSKTLTFPTDKVQQGTQQLEWHTVSADGHEISDRFEFSVGKKTANGVDTSPAFYETPNFWFGLFRYIAEGATIILVGLYWLNGIARRNNLSTFDVFPRHIVVSLIMMMAYLMSLVLYLMTLSSDVLDAILSLEPSSITQFPYILSAIALIVLSGLFVLRNMEKSWYWIVSIAMIIAMSMSGHAWSQSVPLWSIILRTLHLIGISLWLGALSYLLISVFTRKKDAVDLLREILFKVNAAAVAIIIISGVLMSIDQTKILSIWTNMQTWTVFLLIKVFGTLIMMLLGLLQTTRALNKRNRVNKSSLIIEVLIGILLILVGVIMSQISIP</sequence>
<dbReference type="InterPro" id="IPR032694">
    <property type="entry name" value="CopC/D"/>
</dbReference>
<evidence type="ECO:0000256" key="5">
    <source>
        <dbReference type="SAM" id="Phobius"/>
    </source>
</evidence>
<dbReference type="KEGG" id="shh:ShL2_00577"/>
<evidence type="ECO:0000256" key="4">
    <source>
        <dbReference type="ARBA" id="ARBA00023008"/>
    </source>
</evidence>
<dbReference type="OMA" id="IMYKGNA"/>
<proteinExistence type="predicted"/>
<feature type="domain" description="CopC" evidence="6">
    <location>
        <begin position="33"/>
        <end position="127"/>
    </location>
</feature>
<reference evidence="8 9" key="1">
    <citation type="submission" date="2017-11" db="EMBL/GenBank/DDBJ databases">
        <authorList>
            <person name="Founou R.C."/>
            <person name="Founou L."/>
            <person name="Allam M."/>
            <person name="Ismail A."/>
            <person name="Essack S.Y."/>
        </authorList>
    </citation>
    <scope>NUCLEOTIDE SEQUENCE [LARGE SCALE GENOMIC DNA]</scope>
    <source>
        <strain evidence="8 9">G811N2B1</strain>
    </source>
</reference>
<dbReference type="RefSeq" id="WP_011275003.1">
    <property type="nucleotide sequence ID" value="NZ_BKAY01000009.1"/>
</dbReference>
<keyword evidence="5" id="KW-1133">Transmembrane helix</keyword>
<dbReference type="PANTHER" id="PTHR34820:SF4">
    <property type="entry name" value="INNER MEMBRANE PROTEIN YEBZ"/>
    <property type="match status" value="1"/>
</dbReference>
<dbReference type="AlphaFoldDB" id="A0A2A1KEG3"/>
<comment type="caution">
    <text evidence="8">The sequence shown here is derived from an EMBL/GenBank/DDBJ whole genome shotgun (WGS) entry which is preliminary data.</text>
</comment>
<evidence type="ECO:0000259" key="6">
    <source>
        <dbReference type="Pfam" id="PF04234"/>
    </source>
</evidence>
<accession>A0A2A1KEG3</accession>
<dbReference type="EMBL" id="PGWX01000511">
    <property type="protein sequence ID" value="PPJ69714.1"/>
    <property type="molecule type" value="Genomic_DNA"/>
</dbReference>
<dbReference type="SUPFAM" id="SSF81296">
    <property type="entry name" value="E set domains"/>
    <property type="match status" value="1"/>
</dbReference>
<protein>
    <submittedName>
        <fullName evidence="8">Copper resistance protein CopC</fullName>
    </submittedName>
</protein>
<feature type="transmembrane region" description="Helical" evidence="5">
    <location>
        <begin position="147"/>
        <end position="169"/>
    </location>
</feature>
<dbReference type="EMBL" id="JAVSOO010000017">
    <property type="protein sequence ID" value="MDT4286891.1"/>
    <property type="molecule type" value="Genomic_DNA"/>
</dbReference>
<name>A0A2A1KEG3_STAHA</name>
<evidence type="ECO:0000313" key="7">
    <source>
        <dbReference type="EMBL" id="MDT4286891.1"/>
    </source>
</evidence>
<dbReference type="GeneID" id="93780072"/>
<feature type="transmembrane region" description="Helical" evidence="5">
    <location>
        <begin position="392"/>
        <end position="414"/>
    </location>
</feature>
<dbReference type="GO" id="GO:0005886">
    <property type="term" value="C:plasma membrane"/>
    <property type="evidence" value="ECO:0007669"/>
    <property type="project" value="TreeGrafter"/>
</dbReference>
<dbReference type="Proteomes" id="UP001269271">
    <property type="component" value="Unassembled WGS sequence"/>
</dbReference>
<keyword evidence="4" id="KW-0186">Copper</keyword>